<dbReference type="Proteomes" id="UP001182991">
    <property type="component" value="Unassembled WGS sequence"/>
</dbReference>
<evidence type="ECO:0000313" key="2">
    <source>
        <dbReference type="EMBL" id="MDT0293975.1"/>
    </source>
</evidence>
<proteinExistence type="predicted"/>
<gene>
    <name evidence="2" type="ORF">RLT85_04950</name>
</gene>
<accession>A0ABU2KGY0</accession>
<organism evidence="2 3">
    <name type="scientific">Mesonia ostreae</name>
    <dbReference type="NCBI Taxonomy" id="861110"/>
    <lineage>
        <taxon>Bacteria</taxon>
        <taxon>Pseudomonadati</taxon>
        <taxon>Bacteroidota</taxon>
        <taxon>Flavobacteriia</taxon>
        <taxon>Flavobacteriales</taxon>
        <taxon>Flavobacteriaceae</taxon>
        <taxon>Mesonia</taxon>
    </lineage>
</organism>
<dbReference type="Pfam" id="PF14163">
    <property type="entry name" value="SieB"/>
    <property type="match status" value="1"/>
</dbReference>
<dbReference type="RefSeq" id="WP_311400922.1">
    <property type="nucleotide sequence ID" value="NZ_JAVRBG010000003.1"/>
</dbReference>
<feature type="transmembrane region" description="Helical" evidence="1">
    <location>
        <begin position="52"/>
        <end position="72"/>
    </location>
</feature>
<evidence type="ECO:0000256" key="1">
    <source>
        <dbReference type="SAM" id="Phobius"/>
    </source>
</evidence>
<keyword evidence="1" id="KW-0812">Transmembrane</keyword>
<comment type="caution">
    <text evidence="2">The sequence shown here is derived from an EMBL/GenBank/DDBJ whole genome shotgun (WGS) entry which is preliminary data.</text>
</comment>
<keyword evidence="1" id="KW-1133">Transmembrane helix</keyword>
<keyword evidence="3" id="KW-1185">Reference proteome</keyword>
<reference evidence="3" key="1">
    <citation type="submission" date="2023-07" db="EMBL/GenBank/DDBJ databases">
        <title>Isolating and identifying novel microbial strains from the Mariana Trench.</title>
        <authorList>
            <person name="Fu H."/>
        </authorList>
    </citation>
    <scope>NUCLEOTIDE SEQUENCE [LARGE SCALE GENOMIC DNA]</scope>
    <source>
        <strain evidence="3">T-y2</strain>
    </source>
</reference>
<dbReference type="InterPro" id="IPR025982">
    <property type="entry name" value="SieB"/>
</dbReference>
<keyword evidence="1" id="KW-0472">Membrane</keyword>
<feature type="transmembrane region" description="Helical" evidence="1">
    <location>
        <begin position="14"/>
        <end position="32"/>
    </location>
</feature>
<name>A0ABU2KGY0_9FLAO</name>
<dbReference type="EMBL" id="JAVRBG010000003">
    <property type="protein sequence ID" value="MDT0293975.1"/>
    <property type="molecule type" value="Genomic_DNA"/>
</dbReference>
<sequence>MSFKFSDLIDFGKIPIKIFLLFGIVSGILLFSSAEFLKDLKLSEFENDYGKFFGIVFIVCIAFIGLSILYFIKNKIERKLNYNKNTKYIVNELSCLDPFEQAVIREFTIQQRQTVTMPIDNAIVAGLLNKRILKQVSNIGDGLYLPLSLSKIVNEKLKETDLGISQNMSDEQLREVFSKRPKWADDYFYKQHFG</sequence>
<protein>
    <submittedName>
        <fullName evidence="2">Super-infection exclusion protein B</fullName>
    </submittedName>
</protein>
<evidence type="ECO:0000313" key="3">
    <source>
        <dbReference type="Proteomes" id="UP001182991"/>
    </source>
</evidence>